<dbReference type="Gene3D" id="3.40.50.150">
    <property type="entry name" value="Vaccinia Virus protein VP39"/>
    <property type="match status" value="1"/>
</dbReference>
<evidence type="ECO:0000256" key="6">
    <source>
        <dbReference type="SAM" id="MobiDB-lite"/>
    </source>
</evidence>
<accession>A0A560CX36</accession>
<proteinExistence type="inferred from homology"/>
<dbReference type="EC" id="2.1.1.72" evidence="2"/>
<reference evidence="9 10" key="1">
    <citation type="submission" date="2019-06" db="EMBL/GenBank/DDBJ databases">
        <title>Genomic Encyclopedia of Type Strains, Phase IV (KMG-V): Genome sequencing to study the core and pangenomes of soil and plant-associated prokaryotes.</title>
        <authorList>
            <person name="Whitman W."/>
        </authorList>
    </citation>
    <scope>NUCLEOTIDE SEQUENCE [LARGE SCALE GENOMIC DNA]</scope>
    <source>
        <strain evidence="9 10">BR 510</strain>
    </source>
</reference>
<dbReference type="Pfam" id="PF01555">
    <property type="entry name" value="N6_N4_Mtase"/>
    <property type="match status" value="1"/>
</dbReference>
<comment type="caution">
    <text evidence="9">The sequence shown here is derived from an EMBL/GenBank/DDBJ whole genome shotgun (WGS) entry which is preliminary data.</text>
</comment>
<comment type="catalytic activity">
    <reaction evidence="5">
        <text>a 2'-deoxyadenosine in DNA + S-adenosyl-L-methionine = an N(6)-methyl-2'-deoxyadenosine in DNA + S-adenosyl-L-homocysteine + H(+)</text>
        <dbReference type="Rhea" id="RHEA:15197"/>
        <dbReference type="Rhea" id="RHEA-COMP:12418"/>
        <dbReference type="Rhea" id="RHEA-COMP:12419"/>
        <dbReference type="ChEBI" id="CHEBI:15378"/>
        <dbReference type="ChEBI" id="CHEBI:57856"/>
        <dbReference type="ChEBI" id="CHEBI:59789"/>
        <dbReference type="ChEBI" id="CHEBI:90615"/>
        <dbReference type="ChEBI" id="CHEBI:90616"/>
        <dbReference type="EC" id="2.1.1.72"/>
    </reaction>
</comment>
<keyword evidence="10" id="KW-1185">Reference proteome</keyword>
<evidence type="ECO:0000259" key="8">
    <source>
        <dbReference type="Pfam" id="PF22722"/>
    </source>
</evidence>
<dbReference type="PROSITE" id="PS00092">
    <property type="entry name" value="N6_MTASE"/>
    <property type="match status" value="1"/>
</dbReference>
<protein>
    <recommendedName>
        <fullName evidence="2">site-specific DNA-methyltransferase (adenine-specific)</fullName>
        <ecNumber evidence="2">2.1.1.72</ecNumber>
    </recommendedName>
</protein>
<dbReference type="InterPro" id="IPR002941">
    <property type="entry name" value="DNA_methylase_N4/N6"/>
</dbReference>
<feature type="domain" description="NACHT-associated inactive Restriction Endonuclease 1 sensor" evidence="8">
    <location>
        <begin position="441"/>
        <end position="545"/>
    </location>
</feature>
<dbReference type="Pfam" id="PF22722">
    <property type="entry name" value="NA-iREase1"/>
    <property type="match status" value="1"/>
</dbReference>
<sequence>MTENLHAANHVPSRDGGDNSWLPVVDHARLPCQDGGSSVASAPANKLYFGDNLTMLREHVKDESVDLIYLDPPFNSNANYNVLFGEQGGNSEAQAEAFRDTWGWGEAASLAYHEVEKGGGETAVLLRALRTWLGESGMMAYLAMMTIRLQEMHRTLSHRGSLFLHCDPTASHYLKLILDSIFGHDCFRNEIIWKRKAGRGETNNAAIRFGVSHDDILFYARSSQSIFQRQYRPNNPEYISSKFTHVDASGRRYRLDNLTSPSMRPNLKYVYKGYQPPEKGWAVSLETMKKMDAEGRVHFPDLKTKRLQRKRFLDELPGETVDTLWDDIPPINSQAQERLGYPTQKPLNLLERIINAATLPDATILDPFCGCGTSVEAAEKLGRRWLGIDVTHYAITLIEKRLSRYAGCNYRVYGRPTDLAGAHDLARRDKYQFQWWAAWMLGAQTYETKKGADRGIDANIYFANGPYGLGRIILSVKGGDHVSPAMVRELSGVVQREGADMGILVTLAEPTKSMRADASGAGFVSKSAHGKLPRIQIATIEDLLDRRFPKLPPLPQPIEMVPRSRAMRDRDQLEFLLPIAGHGVLTDAGAFRDPKFMKVG</sequence>
<evidence type="ECO:0000256" key="1">
    <source>
        <dbReference type="ARBA" id="ARBA00006594"/>
    </source>
</evidence>
<dbReference type="InterPro" id="IPR054557">
    <property type="entry name" value="NA-iREase1_dom"/>
</dbReference>
<name>A0A560CX36_9BRAD</name>
<feature type="region of interest" description="Disordered" evidence="6">
    <location>
        <begin position="1"/>
        <end position="20"/>
    </location>
</feature>
<dbReference type="AlphaFoldDB" id="A0A560CX36"/>
<evidence type="ECO:0000259" key="7">
    <source>
        <dbReference type="Pfam" id="PF01555"/>
    </source>
</evidence>
<evidence type="ECO:0000256" key="4">
    <source>
        <dbReference type="ARBA" id="ARBA00022679"/>
    </source>
</evidence>
<dbReference type="InterPro" id="IPR002052">
    <property type="entry name" value="DNA_methylase_N6_adenine_CS"/>
</dbReference>
<keyword evidence="4 9" id="KW-0808">Transferase</keyword>
<dbReference type="GO" id="GO:0009007">
    <property type="term" value="F:site-specific DNA-methyltransferase (adenine-specific) activity"/>
    <property type="evidence" value="ECO:0007669"/>
    <property type="project" value="UniProtKB-EC"/>
</dbReference>
<dbReference type="InterPro" id="IPR001091">
    <property type="entry name" value="RM_Methyltransferase"/>
</dbReference>
<dbReference type="InterPro" id="IPR029063">
    <property type="entry name" value="SAM-dependent_MTases_sf"/>
</dbReference>
<evidence type="ECO:0000256" key="3">
    <source>
        <dbReference type="ARBA" id="ARBA00022603"/>
    </source>
</evidence>
<dbReference type="GO" id="GO:0003677">
    <property type="term" value="F:DNA binding"/>
    <property type="evidence" value="ECO:0007669"/>
    <property type="project" value="InterPro"/>
</dbReference>
<dbReference type="GO" id="GO:0008170">
    <property type="term" value="F:N-methyltransferase activity"/>
    <property type="evidence" value="ECO:0007669"/>
    <property type="project" value="InterPro"/>
</dbReference>
<feature type="domain" description="DNA methylase N-4/N-6" evidence="7">
    <location>
        <begin position="65"/>
        <end position="399"/>
    </location>
</feature>
<dbReference type="SUPFAM" id="SSF53335">
    <property type="entry name" value="S-adenosyl-L-methionine-dependent methyltransferases"/>
    <property type="match status" value="1"/>
</dbReference>
<dbReference type="GO" id="GO:0032259">
    <property type="term" value="P:methylation"/>
    <property type="evidence" value="ECO:0007669"/>
    <property type="project" value="UniProtKB-KW"/>
</dbReference>
<comment type="similarity">
    <text evidence="1">Belongs to the N(4)/N(6)-methyltransferase family.</text>
</comment>
<evidence type="ECO:0000313" key="10">
    <source>
        <dbReference type="Proteomes" id="UP000319949"/>
    </source>
</evidence>
<evidence type="ECO:0000313" key="9">
    <source>
        <dbReference type="EMBL" id="TWA89417.1"/>
    </source>
</evidence>
<dbReference type="Proteomes" id="UP000319949">
    <property type="component" value="Unassembled WGS sequence"/>
</dbReference>
<dbReference type="EMBL" id="VITK01000020">
    <property type="protein sequence ID" value="TWA89417.1"/>
    <property type="molecule type" value="Genomic_DNA"/>
</dbReference>
<dbReference type="PRINTS" id="PR00508">
    <property type="entry name" value="S21N4MTFRASE"/>
</dbReference>
<organism evidence="9 10">
    <name type="scientific">Bradyrhizobium stylosanthis</name>
    <dbReference type="NCBI Taxonomy" id="1803665"/>
    <lineage>
        <taxon>Bacteria</taxon>
        <taxon>Pseudomonadati</taxon>
        <taxon>Pseudomonadota</taxon>
        <taxon>Alphaproteobacteria</taxon>
        <taxon>Hyphomicrobiales</taxon>
        <taxon>Nitrobacteraceae</taxon>
        <taxon>Bradyrhizobium</taxon>
    </lineage>
</organism>
<gene>
    <name evidence="9" type="ORF">FBZ96_12031</name>
</gene>
<evidence type="ECO:0000256" key="2">
    <source>
        <dbReference type="ARBA" id="ARBA00011900"/>
    </source>
</evidence>
<evidence type="ECO:0000256" key="5">
    <source>
        <dbReference type="ARBA" id="ARBA00047942"/>
    </source>
</evidence>
<keyword evidence="3 9" id="KW-0489">Methyltransferase</keyword>